<dbReference type="PANTHER" id="PTHR44379:SF5">
    <property type="entry name" value="OXIDOREDUCTASE WITH IRON-SULFUR SUBUNIT"/>
    <property type="match status" value="1"/>
</dbReference>
<dbReference type="InterPro" id="IPR006058">
    <property type="entry name" value="2Fe2S_fd_BS"/>
</dbReference>
<dbReference type="GO" id="GO:0046872">
    <property type="term" value="F:metal ion binding"/>
    <property type="evidence" value="ECO:0007669"/>
    <property type="project" value="UniProtKB-KW"/>
</dbReference>
<sequence>MSGAPVSFRLNGVERTIDVPAETRLSEILRDLLSLTASKVACGVGRCGACSVLMNERPVNACLVMAWQLEDADIVSPEGLDILPETRIVRQALSAENAFQCGYCAPGFVTVLVSLLRNDPDAEMSQIKAALEGNICRCTGYHSILRGAQAAAEAVRAERSKSA</sequence>
<evidence type="ECO:0000313" key="8">
    <source>
        <dbReference type="Proteomes" id="UP001196509"/>
    </source>
</evidence>
<evidence type="ECO:0000256" key="1">
    <source>
        <dbReference type="ARBA" id="ARBA00022714"/>
    </source>
</evidence>
<dbReference type="AlphaFoldDB" id="A0AAE3D275"/>
<dbReference type="Gene3D" id="3.10.20.30">
    <property type="match status" value="1"/>
</dbReference>
<dbReference type="InterPro" id="IPR036884">
    <property type="entry name" value="2Fe-2S-bd_dom_sf"/>
</dbReference>
<dbReference type="Pfam" id="PF01799">
    <property type="entry name" value="Fer2_2"/>
    <property type="match status" value="1"/>
</dbReference>
<reference evidence="7" key="1">
    <citation type="submission" date="2021-08" db="EMBL/GenBank/DDBJ databases">
        <title>Hoeflea bacterium WL0058 sp. nov., isolated from the sediment.</title>
        <authorList>
            <person name="Wang L."/>
            <person name="Zhang D."/>
        </authorList>
    </citation>
    <scope>NUCLEOTIDE SEQUENCE</scope>
    <source>
        <strain evidence="7">WL0058</strain>
    </source>
</reference>
<dbReference type="InterPro" id="IPR012675">
    <property type="entry name" value="Beta-grasp_dom_sf"/>
</dbReference>
<keyword evidence="8" id="KW-1185">Reference proteome</keyword>
<dbReference type="GO" id="GO:0051537">
    <property type="term" value="F:2 iron, 2 sulfur cluster binding"/>
    <property type="evidence" value="ECO:0007669"/>
    <property type="project" value="UniProtKB-KW"/>
</dbReference>
<feature type="domain" description="2Fe-2S ferredoxin-type" evidence="6">
    <location>
        <begin position="4"/>
        <end position="80"/>
    </location>
</feature>
<gene>
    <name evidence="7" type="ORF">K1W69_16875</name>
</gene>
<protein>
    <submittedName>
        <fullName evidence="7">2Fe-2S iron-sulfur cluster binding domain-containing protein</fullName>
    </submittedName>
</protein>
<evidence type="ECO:0000256" key="4">
    <source>
        <dbReference type="ARBA" id="ARBA00023004"/>
    </source>
</evidence>
<evidence type="ECO:0000256" key="3">
    <source>
        <dbReference type="ARBA" id="ARBA00023002"/>
    </source>
</evidence>
<keyword evidence="3" id="KW-0560">Oxidoreductase</keyword>
<dbReference type="GO" id="GO:0016491">
    <property type="term" value="F:oxidoreductase activity"/>
    <property type="evidence" value="ECO:0007669"/>
    <property type="project" value="UniProtKB-KW"/>
</dbReference>
<proteinExistence type="predicted"/>
<name>A0AAE3D275_9HYPH</name>
<dbReference type="InterPro" id="IPR002888">
    <property type="entry name" value="2Fe-2S-bd"/>
</dbReference>
<dbReference type="InterPro" id="IPR051452">
    <property type="entry name" value="Diverse_Oxidoreductases"/>
</dbReference>
<dbReference type="PANTHER" id="PTHR44379">
    <property type="entry name" value="OXIDOREDUCTASE WITH IRON-SULFUR SUBUNIT"/>
    <property type="match status" value="1"/>
</dbReference>
<organism evidence="7 8">
    <name type="scientific">Flavimaribacter sediminis</name>
    <dbReference type="NCBI Taxonomy" id="2865987"/>
    <lineage>
        <taxon>Bacteria</taxon>
        <taxon>Pseudomonadati</taxon>
        <taxon>Pseudomonadota</taxon>
        <taxon>Alphaproteobacteria</taxon>
        <taxon>Hyphomicrobiales</taxon>
        <taxon>Rhizobiaceae</taxon>
        <taxon>Flavimaribacter</taxon>
    </lineage>
</organism>
<dbReference type="Gene3D" id="1.10.150.120">
    <property type="entry name" value="[2Fe-2S]-binding domain"/>
    <property type="match status" value="1"/>
</dbReference>
<dbReference type="CDD" id="cd00207">
    <property type="entry name" value="fer2"/>
    <property type="match status" value="1"/>
</dbReference>
<dbReference type="RefSeq" id="WP_220229595.1">
    <property type="nucleotide sequence ID" value="NZ_JAICBX010000003.1"/>
</dbReference>
<evidence type="ECO:0000259" key="6">
    <source>
        <dbReference type="PROSITE" id="PS51085"/>
    </source>
</evidence>
<dbReference type="PROSITE" id="PS51085">
    <property type="entry name" value="2FE2S_FER_2"/>
    <property type="match status" value="1"/>
</dbReference>
<dbReference type="Proteomes" id="UP001196509">
    <property type="component" value="Unassembled WGS sequence"/>
</dbReference>
<evidence type="ECO:0000256" key="5">
    <source>
        <dbReference type="ARBA" id="ARBA00023014"/>
    </source>
</evidence>
<keyword evidence="5" id="KW-0411">Iron-sulfur</keyword>
<dbReference type="SUPFAM" id="SSF54292">
    <property type="entry name" value="2Fe-2S ferredoxin-like"/>
    <property type="match status" value="1"/>
</dbReference>
<keyword evidence="1" id="KW-0001">2Fe-2S</keyword>
<dbReference type="PROSITE" id="PS00197">
    <property type="entry name" value="2FE2S_FER_1"/>
    <property type="match status" value="1"/>
</dbReference>
<keyword evidence="2" id="KW-0479">Metal-binding</keyword>
<accession>A0AAE3D275</accession>
<comment type="caution">
    <text evidence="7">The sequence shown here is derived from an EMBL/GenBank/DDBJ whole genome shotgun (WGS) entry which is preliminary data.</text>
</comment>
<dbReference type="InterPro" id="IPR001041">
    <property type="entry name" value="2Fe-2S_ferredoxin-type"/>
</dbReference>
<evidence type="ECO:0000256" key="2">
    <source>
        <dbReference type="ARBA" id="ARBA00022723"/>
    </source>
</evidence>
<keyword evidence="4" id="KW-0408">Iron</keyword>
<evidence type="ECO:0000313" key="7">
    <source>
        <dbReference type="EMBL" id="MBW8638872.1"/>
    </source>
</evidence>
<dbReference type="InterPro" id="IPR036010">
    <property type="entry name" value="2Fe-2S_ferredoxin-like_sf"/>
</dbReference>
<dbReference type="Pfam" id="PF00111">
    <property type="entry name" value="Fer2"/>
    <property type="match status" value="1"/>
</dbReference>
<dbReference type="EMBL" id="JAICBX010000003">
    <property type="protein sequence ID" value="MBW8638872.1"/>
    <property type="molecule type" value="Genomic_DNA"/>
</dbReference>
<dbReference type="SUPFAM" id="SSF47741">
    <property type="entry name" value="CO dehydrogenase ISP C-domain like"/>
    <property type="match status" value="1"/>
</dbReference>